<name>A0A382QDJ9_9ZZZZ</name>
<dbReference type="GO" id="GO:0016887">
    <property type="term" value="F:ATP hydrolysis activity"/>
    <property type="evidence" value="ECO:0007669"/>
    <property type="project" value="InterPro"/>
</dbReference>
<sequence>MINVKNLRKTFGTIVAVDNISFSVKKGEVLGFLGPNGAGKSTTMRMITGFIAPDS</sequence>
<dbReference type="AlphaFoldDB" id="A0A382QDJ9"/>
<evidence type="ECO:0000259" key="5">
    <source>
        <dbReference type="Pfam" id="PF00005"/>
    </source>
</evidence>
<dbReference type="InterPro" id="IPR003439">
    <property type="entry name" value="ABC_transporter-like_ATP-bd"/>
</dbReference>
<feature type="non-terminal residue" evidence="6">
    <location>
        <position position="55"/>
    </location>
</feature>
<evidence type="ECO:0000256" key="2">
    <source>
        <dbReference type="ARBA" id="ARBA00022448"/>
    </source>
</evidence>
<evidence type="ECO:0000256" key="1">
    <source>
        <dbReference type="ARBA" id="ARBA00005417"/>
    </source>
</evidence>
<evidence type="ECO:0000313" key="6">
    <source>
        <dbReference type="EMBL" id="SVC83634.1"/>
    </source>
</evidence>
<dbReference type="InterPro" id="IPR027417">
    <property type="entry name" value="P-loop_NTPase"/>
</dbReference>
<dbReference type="PANTHER" id="PTHR42711:SF5">
    <property type="entry name" value="ABC TRANSPORTER ATP-BINDING PROTEIN NATA"/>
    <property type="match status" value="1"/>
</dbReference>
<dbReference type="Gene3D" id="3.40.50.300">
    <property type="entry name" value="P-loop containing nucleotide triphosphate hydrolases"/>
    <property type="match status" value="1"/>
</dbReference>
<dbReference type="InterPro" id="IPR050763">
    <property type="entry name" value="ABC_transporter_ATP-binding"/>
</dbReference>
<protein>
    <recommendedName>
        <fullName evidence="5">ABC transporter domain-containing protein</fullName>
    </recommendedName>
</protein>
<dbReference type="Pfam" id="PF00005">
    <property type="entry name" value="ABC_tran"/>
    <property type="match status" value="1"/>
</dbReference>
<keyword evidence="4" id="KW-0067">ATP-binding</keyword>
<reference evidence="6" key="1">
    <citation type="submission" date="2018-05" db="EMBL/GenBank/DDBJ databases">
        <authorList>
            <person name="Lanie J.A."/>
            <person name="Ng W.-L."/>
            <person name="Kazmierczak K.M."/>
            <person name="Andrzejewski T.M."/>
            <person name="Davidsen T.M."/>
            <person name="Wayne K.J."/>
            <person name="Tettelin H."/>
            <person name="Glass J.I."/>
            <person name="Rusch D."/>
            <person name="Podicherti R."/>
            <person name="Tsui H.-C.T."/>
            <person name="Winkler M.E."/>
        </authorList>
    </citation>
    <scope>NUCLEOTIDE SEQUENCE</scope>
</reference>
<dbReference type="GO" id="GO:0005524">
    <property type="term" value="F:ATP binding"/>
    <property type="evidence" value="ECO:0007669"/>
    <property type="project" value="UniProtKB-KW"/>
</dbReference>
<accession>A0A382QDJ9</accession>
<keyword evidence="3" id="KW-0547">Nucleotide-binding</keyword>
<dbReference type="SUPFAM" id="SSF52540">
    <property type="entry name" value="P-loop containing nucleoside triphosphate hydrolases"/>
    <property type="match status" value="1"/>
</dbReference>
<dbReference type="PANTHER" id="PTHR42711">
    <property type="entry name" value="ABC TRANSPORTER ATP-BINDING PROTEIN"/>
    <property type="match status" value="1"/>
</dbReference>
<gene>
    <name evidence="6" type="ORF">METZ01_LOCUS336488</name>
</gene>
<dbReference type="EMBL" id="UINC01113789">
    <property type="protein sequence ID" value="SVC83634.1"/>
    <property type="molecule type" value="Genomic_DNA"/>
</dbReference>
<evidence type="ECO:0000256" key="4">
    <source>
        <dbReference type="ARBA" id="ARBA00022840"/>
    </source>
</evidence>
<comment type="similarity">
    <text evidence="1">Belongs to the ABC transporter superfamily.</text>
</comment>
<organism evidence="6">
    <name type="scientific">marine metagenome</name>
    <dbReference type="NCBI Taxonomy" id="408172"/>
    <lineage>
        <taxon>unclassified sequences</taxon>
        <taxon>metagenomes</taxon>
        <taxon>ecological metagenomes</taxon>
    </lineage>
</organism>
<keyword evidence="2" id="KW-0813">Transport</keyword>
<evidence type="ECO:0000256" key="3">
    <source>
        <dbReference type="ARBA" id="ARBA00022741"/>
    </source>
</evidence>
<proteinExistence type="inferred from homology"/>
<feature type="domain" description="ABC transporter" evidence="5">
    <location>
        <begin position="17"/>
        <end position="54"/>
    </location>
</feature>